<feature type="region of interest" description="Disordered" evidence="1">
    <location>
        <begin position="96"/>
        <end position="123"/>
    </location>
</feature>
<sequence length="123" mass="13251">MNVGSVQSSNWQALQQTQRATAPSATNAANQVATSAPTTGEVDPARPQLSDDQKQMADVLYLSNTAQNNMDIYMAVMAEQNNQNVTWTVQPDTSNNLNFVTQDPNGEQQSIPYSTGSILNTSA</sequence>
<evidence type="ECO:0000313" key="2">
    <source>
        <dbReference type="EMBL" id="GLS05803.1"/>
    </source>
</evidence>
<feature type="compositionally biased region" description="Polar residues" evidence="1">
    <location>
        <begin position="1"/>
        <end position="38"/>
    </location>
</feature>
<dbReference type="Proteomes" id="UP001156836">
    <property type="component" value="Unassembled WGS sequence"/>
</dbReference>
<dbReference type="RefSeq" id="WP_018748888.1">
    <property type="nucleotide sequence ID" value="NZ_BAABUF010000036.1"/>
</dbReference>
<comment type="caution">
    <text evidence="2">The sequence shown here is derived from an EMBL/GenBank/DDBJ whole genome shotgun (WGS) entry which is preliminary data.</text>
</comment>
<gene>
    <name evidence="2" type="ORF">GCM10007860_29610</name>
</gene>
<feature type="region of interest" description="Disordered" evidence="1">
    <location>
        <begin position="1"/>
        <end position="54"/>
    </location>
</feature>
<accession>A0ABQ6BVQ5</accession>
<organism evidence="2 3">
    <name type="scientific">Chitiniphilus shinanonensis</name>
    <dbReference type="NCBI Taxonomy" id="553088"/>
    <lineage>
        <taxon>Bacteria</taxon>
        <taxon>Pseudomonadati</taxon>
        <taxon>Pseudomonadota</taxon>
        <taxon>Betaproteobacteria</taxon>
        <taxon>Neisseriales</taxon>
        <taxon>Chitinibacteraceae</taxon>
        <taxon>Chitiniphilus</taxon>
    </lineage>
</organism>
<keyword evidence="3" id="KW-1185">Reference proteome</keyword>
<proteinExistence type="predicted"/>
<dbReference type="EMBL" id="BSOZ01000066">
    <property type="protein sequence ID" value="GLS05803.1"/>
    <property type="molecule type" value="Genomic_DNA"/>
</dbReference>
<name>A0ABQ6BVQ5_9NEIS</name>
<evidence type="ECO:0000313" key="3">
    <source>
        <dbReference type="Proteomes" id="UP001156836"/>
    </source>
</evidence>
<evidence type="ECO:0000256" key="1">
    <source>
        <dbReference type="SAM" id="MobiDB-lite"/>
    </source>
</evidence>
<protein>
    <submittedName>
        <fullName evidence="2">Uncharacterized protein</fullName>
    </submittedName>
</protein>
<reference evidence="3" key="1">
    <citation type="journal article" date="2019" name="Int. J. Syst. Evol. Microbiol.">
        <title>The Global Catalogue of Microorganisms (GCM) 10K type strain sequencing project: providing services to taxonomists for standard genome sequencing and annotation.</title>
        <authorList>
            <consortium name="The Broad Institute Genomics Platform"/>
            <consortium name="The Broad Institute Genome Sequencing Center for Infectious Disease"/>
            <person name="Wu L."/>
            <person name="Ma J."/>
        </authorList>
    </citation>
    <scope>NUCLEOTIDE SEQUENCE [LARGE SCALE GENOMIC DNA]</scope>
    <source>
        <strain evidence="3">NBRC 104970</strain>
    </source>
</reference>